<dbReference type="SUPFAM" id="SSF56349">
    <property type="entry name" value="DNA breaking-rejoining enzymes"/>
    <property type="match status" value="1"/>
</dbReference>
<evidence type="ECO:0000313" key="2">
    <source>
        <dbReference type="EMBL" id="SMF20790.1"/>
    </source>
</evidence>
<dbReference type="InterPro" id="IPR013762">
    <property type="entry name" value="Integrase-like_cat_sf"/>
</dbReference>
<evidence type="ECO:0008006" key="4">
    <source>
        <dbReference type="Google" id="ProtNLM"/>
    </source>
</evidence>
<gene>
    <name evidence="2" type="ORF">SAMN06295933_2295</name>
</gene>
<dbReference type="Proteomes" id="UP000192906">
    <property type="component" value="Unassembled WGS sequence"/>
</dbReference>
<reference evidence="3" key="1">
    <citation type="submission" date="2017-04" db="EMBL/GenBank/DDBJ databases">
        <authorList>
            <person name="Varghese N."/>
            <person name="Submissions S."/>
        </authorList>
    </citation>
    <scope>NUCLEOTIDE SEQUENCE [LARGE SCALE GENOMIC DNA]</scope>
    <source>
        <strain evidence="3">K3S</strain>
    </source>
</reference>
<dbReference type="Gene3D" id="1.10.443.10">
    <property type="entry name" value="Intergrase catalytic core"/>
    <property type="match status" value="1"/>
</dbReference>
<dbReference type="STRING" id="1519643.SAMN06295933_2295"/>
<organism evidence="2 3">
    <name type="scientific">Desulfovibrio gilichinskyi</name>
    <dbReference type="NCBI Taxonomy" id="1519643"/>
    <lineage>
        <taxon>Bacteria</taxon>
        <taxon>Pseudomonadati</taxon>
        <taxon>Thermodesulfobacteriota</taxon>
        <taxon>Desulfovibrionia</taxon>
        <taxon>Desulfovibrionales</taxon>
        <taxon>Desulfovibrionaceae</taxon>
        <taxon>Desulfovibrio</taxon>
    </lineage>
</organism>
<dbReference type="GO" id="GO:0006310">
    <property type="term" value="P:DNA recombination"/>
    <property type="evidence" value="ECO:0007669"/>
    <property type="project" value="UniProtKB-KW"/>
</dbReference>
<proteinExistence type="predicted"/>
<accession>A0A1X7DST2</accession>
<dbReference type="OrthoDB" id="5464473at2"/>
<dbReference type="AlphaFoldDB" id="A0A1X7DST2"/>
<dbReference type="GO" id="GO:0003677">
    <property type="term" value="F:DNA binding"/>
    <property type="evidence" value="ECO:0007669"/>
    <property type="project" value="InterPro"/>
</dbReference>
<dbReference type="InterPro" id="IPR011010">
    <property type="entry name" value="DNA_brk_join_enz"/>
</dbReference>
<sequence length="671" mass="76512">MSPSSERERLLLLIENAKFLPVYPDVNWNEHVWDVTQYEKTKGHKNRAFRLKFLQRHSSRVALDKRIPFKSDFAEWCKCMIKMKQMKSNITFNQHQVKLNSMGILHDILSINDANCDPTLLNKKNFKAVEEVLIKDFEQTTAYRMSKTLEEVSDFLDHHRLTRVKIRYKSQIKRPKSGDLRSKEGQKRGWSKIPSEEIFEALAEISNNTIDKNELILIRIVDLLVVGGFRIGEVLSLPVKCWVSKPQFSDSGKPLIDEDTGNQIVSCGIRYWPEKGHEPSIKWIPSHAVPLAKRAIEDLIKECGKARGRARILERNTNRVPFSAQKSSKDLITTNEVQKIVGCRCGGDFVRQLGLKPAKVESFEKGKRYLYRVGEIETALFERLRPLVVLERDNGKKQVLSESLCVCYFYQFKSSSTNKLIAQPINEQHISDLLGGRKTVKSAFSRRGMKASDGSAFHVNTHAFRHWLNTLADNGGLNELQLARWMGRKDVRNNEAYKHGTVAQRVEMSKKLIKDGGLAGPIADVYEGLDPVERELFLEAHVNTAHFTPYGLCLHDYSIEPCEYHLKCLDGCLEYLRIKGNQQERKELKKLQVVLEIQIAKYRDASGQFVESENPFLNHSLRQLDGVKAALDVDADSDTSIDKVIISVFPKAGEKDKSGEGDKDGAWQKTA</sequence>
<dbReference type="RefSeq" id="WP_085102273.1">
    <property type="nucleotide sequence ID" value="NZ_FWZU01000003.1"/>
</dbReference>
<keyword evidence="3" id="KW-1185">Reference proteome</keyword>
<keyword evidence="1" id="KW-0233">DNA recombination</keyword>
<dbReference type="EMBL" id="FWZU01000003">
    <property type="protein sequence ID" value="SMF20790.1"/>
    <property type="molecule type" value="Genomic_DNA"/>
</dbReference>
<evidence type="ECO:0000256" key="1">
    <source>
        <dbReference type="ARBA" id="ARBA00023172"/>
    </source>
</evidence>
<dbReference type="GO" id="GO:0015074">
    <property type="term" value="P:DNA integration"/>
    <property type="evidence" value="ECO:0007669"/>
    <property type="project" value="InterPro"/>
</dbReference>
<protein>
    <recommendedName>
        <fullName evidence="4">Phage integrase family protein</fullName>
    </recommendedName>
</protein>
<name>A0A1X7DST2_9BACT</name>
<evidence type="ECO:0000313" key="3">
    <source>
        <dbReference type="Proteomes" id="UP000192906"/>
    </source>
</evidence>